<accession>B6H103</accession>
<dbReference type="VEuPathDB" id="FungiDB:PCH_Pc12g10810"/>
<protein>
    <submittedName>
        <fullName evidence="1">Uncharacterized protein</fullName>
    </submittedName>
</protein>
<dbReference type="Proteomes" id="UP000000724">
    <property type="component" value="Contig Pc00c12"/>
</dbReference>
<sequence length="109" mass="12315">MSRKFPSILAEHRHVSNQEEILYMDCTQPLLSRKAYGENIRKYQAGGSGLLDLGTRLVSTAKPMQQLAKTWTVLPGRQTLGANIVTENSERSNPETLKPLKLQTNNFWT</sequence>
<evidence type="ECO:0000313" key="2">
    <source>
        <dbReference type="Proteomes" id="UP000000724"/>
    </source>
</evidence>
<organism evidence="1 2">
    <name type="scientific">Penicillium rubens (strain ATCC 28089 / DSM 1075 / NRRL 1951 / Wisconsin 54-1255)</name>
    <name type="common">Penicillium chrysogenum</name>
    <dbReference type="NCBI Taxonomy" id="500485"/>
    <lineage>
        <taxon>Eukaryota</taxon>
        <taxon>Fungi</taxon>
        <taxon>Dikarya</taxon>
        <taxon>Ascomycota</taxon>
        <taxon>Pezizomycotina</taxon>
        <taxon>Eurotiomycetes</taxon>
        <taxon>Eurotiomycetidae</taxon>
        <taxon>Eurotiales</taxon>
        <taxon>Aspergillaceae</taxon>
        <taxon>Penicillium</taxon>
        <taxon>Penicillium chrysogenum species complex</taxon>
    </lineage>
</organism>
<reference evidence="1 2" key="1">
    <citation type="journal article" date="2008" name="Nat. Biotechnol.">
        <title>Genome sequencing and analysis of the filamentous fungus Penicillium chrysogenum.</title>
        <authorList>
            <person name="van den Berg M.A."/>
            <person name="Albang R."/>
            <person name="Albermann K."/>
            <person name="Badger J.H."/>
            <person name="Daran J.-M."/>
            <person name="Driessen A.J.M."/>
            <person name="Garcia-Estrada C."/>
            <person name="Fedorova N.D."/>
            <person name="Harris D.M."/>
            <person name="Heijne W.H.M."/>
            <person name="Joardar V.S."/>
            <person name="Kiel J.A.K.W."/>
            <person name="Kovalchuk A."/>
            <person name="Martin J.F."/>
            <person name="Nierman W.C."/>
            <person name="Nijland J.G."/>
            <person name="Pronk J.T."/>
            <person name="Roubos J.A."/>
            <person name="van der Klei I.J."/>
            <person name="van Peij N.N.M.E."/>
            <person name="Veenhuis M."/>
            <person name="von Doehren H."/>
            <person name="Wagner C."/>
            <person name="Wortman J.R."/>
            <person name="Bovenberg R.A.L."/>
        </authorList>
    </citation>
    <scope>NUCLEOTIDE SEQUENCE [LARGE SCALE GENOMIC DNA]</scope>
    <source>
        <strain evidence="2">ATCC 28089 / DSM 1075 / NRRL 1951 / Wisconsin 54-1255</strain>
    </source>
</reference>
<dbReference type="EMBL" id="AM920427">
    <property type="protein sequence ID" value="CAP80708.1"/>
    <property type="molecule type" value="Genomic_DNA"/>
</dbReference>
<dbReference type="HOGENOM" id="CLU_2184826_0_0_1"/>
<gene>
    <name evidence="1" type="ORF">Pc12g10810</name>
    <name evidence="1" type="ORF">PCH_Pc12g10810</name>
</gene>
<evidence type="ECO:0000313" key="1">
    <source>
        <dbReference type="EMBL" id="CAP80708.1"/>
    </source>
</evidence>
<proteinExistence type="predicted"/>
<keyword evidence="2" id="KW-1185">Reference proteome</keyword>
<dbReference type="AlphaFoldDB" id="B6H103"/>
<name>B6H103_PENRW</name>